<dbReference type="AlphaFoldDB" id="A0AAV4Q2L4"/>
<reference evidence="2 3" key="1">
    <citation type="submission" date="2021-06" db="EMBL/GenBank/DDBJ databases">
        <title>Caerostris darwini draft genome.</title>
        <authorList>
            <person name="Kono N."/>
            <person name="Arakawa K."/>
        </authorList>
    </citation>
    <scope>NUCLEOTIDE SEQUENCE [LARGE SCALE GENOMIC DNA]</scope>
</reference>
<feature type="transmembrane region" description="Helical" evidence="1">
    <location>
        <begin position="76"/>
        <end position="96"/>
    </location>
</feature>
<keyword evidence="1" id="KW-1133">Transmembrane helix</keyword>
<proteinExistence type="predicted"/>
<comment type="caution">
    <text evidence="2">The sequence shown here is derived from an EMBL/GenBank/DDBJ whole genome shotgun (WGS) entry which is preliminary data.</text>
</comment>
<sequence length="97" mass="11273">MHQGKAMANDDIRDQPQSFTTKFSFAPNRGIRFEIGLIQVLVVLLVLIEMGKVDRFHWVLVCQRIPMSAFELRFDMIPMIVSIYRIIIPLLDLIIVE</sequence>
<name>A0AAV4Q2L4_9ARAC</name>
<feature type="transmembrane region" description="Helical" evidence="1">
    <location>
        <begin position="31"/>
        <end position="48"/>
    </location>
</feature>
<gene>
    <name evidence="2" type="ORF">CDAR_415591</name>
</gene>
<evidence type="ECO:0000313" key="2">
    <source>
        <dbReference type="EMBL" id="GIY03544.1"/>
    </source>
</evidence>
<keyword evidence="1" id="KW-0472">Membrane</keyword>
<keyword evidence="3" id="KW-1185">Reference proteome</keyword>
<dbReference type="EMBL" id="BPLQ01003817">
    <property type="protein sequence ID" value="GIY03544.1"/>
    <property type="molecule type" value="Genomic_DNA"/>
</dbReference>
<evidence type="ECO:0000313" key="3">
    <source>
        <dbReference type="Proteomes" id="UP001054837"/>
    </source>
</evidence>
<organism evidence="2 3">
    <name type="scientific">Caerostris darwini</name>
    <dbReference type="NCBI Taxonomy" id="1538125"/>
    <lineage>
        <taxon>Eukaryota</taxon>
        <taxon>Metazoa</taxon>
        <taxon>Ecdysozoa</taxon>
        <taxon>Arthropoda</taxon>
        <taxon>Chelicerata</taxon>
        <taxon>Arachnida</taxon>
        <taxon>Araneae</taxon>
        <taxon>Araneomorphae</taxon>
        <taxon>Entelegynae</taxon>
        <taxon>Araneoidea</taxon>
        <taxon>Araneidae</taxon>
        <taxon>Caerostris</taxon>
    </lineage>
</organism>
<dbReference type="Proteomes" id="UP001054837">
    <property type="component" value="Unassembled WGS sequence"/>
</dbReference>
<accession>A0AAV4Q2L4</accession>
<keyword evidence="1" id="KW-0812">Transmembrane</keyword>
<protein>
    <submittedName>
        <fullName evidence="2">Uncharacterized protein</fullName>
    </submittedName>
</protein>
<evidence type="ECO:0000256" key="1">
    <source>
        <dbReference type="SAM" id="Phobius"/>
    </source>
</evidence>